<dbReference type="Proteomes" id="UP000321933">
    <property type="component" value="Unassembled WGS sequence"/>
</dbReference>
<keyword evidence="2" id="KW-1185">Reference proteome</keyword>
<gene>
    <name evidence="1" type="ORF">FVW59_11520</name>
</gene>
<comment type="caution">
    <text evidence="1">The sequence shown here is derived from an EMBL/GenBank/DDBJ whole genome shotgun (WGS) entry which is preliminary data.</text>
</comment>
<proteinExistence type="predicted"/>
<accession>A0A5C8ZTE2</accession>
<evidence type="ECO:0000313" key="1">
    <source>
        <dbReference type="EMBL" id="TXS91773.1"/>
    </source>
</evidence>
<dbReference type="AlphaFoldDB" id="A0A5C8ZTE2"/>
<reference evidence="1 2" key="1">
    <citation type="submission" date="2019-08" db="EMBL/GenBank/DDBJ databases">
        <title>Parahaliea maris sp. nov., isolated from the surface seawater.</title>
        <authorList>
            <person name="Liu Y."/>
        </authorList>
    </citation>
    <scope>NUCLEOTIDE SEQUENCE [LARGE SCALE GENOMIC DNA]</scope>
    <source>
        <strain evidence="1 2">S2-26</strain>
    </source>
</reference>
<protein>
    <recommendedName>
        <fullName evidence="3">Ubiquinone biosynthesis protein</fullName>
    </recommendedName>
</protein>
<dbReference type="EMBL" id="VRYZ01000004">
    <property type="protein sequence ID" value="TXS91773.1"/>
    <property type="molecule type" value="Genomic_DNA"/>
</dbReference>
<dbReference type="RefSeq" id="WP_148064470.1">
    <property type="nucleotide sequence ID" value="NZ_VRYZ01000004.1"/>
</dbReference>
<dbReference type="PANTHER" id="PTHR12922">
    <property type="entry name" value="UBIQUINONE BIOSYNTHESIS PROTEIN"/>
    <property type="match status" value="1"/>
</dbReference>
<dbReference type="InterPro" id="IPR007715">
    <property type="entry name" value="Coq4"/>
</dbReference>
<sequence>MIANWWNNRVQPLVALAAVRRLIANPDATGEVFRIIEALKGDSLQRAVARMRQSDSGRALLARRTDIITQLSDRDYLRSLPPGSLGQAYLQFVESQQLSADGLVAASDEAPRRRNLPAEEQWLGSRLRDIHDLQHVLTGYGRDELGELCLLSFMTGQTRNRGIDFIVFMGRRQFRRQAPQVDVDACVAEGAELARGCQWLPSLPLEDCLGSSLESLRSDWGLAPPRRYLAARAVLDASDAAGSGSAAVLSR</sequence>
<dbReference type="OrthoDB" id="9775927at2"/>
<name>A0A5C8ZTE2_9GAMM</name>
<evidence type="ECO:0000313" key="2">
    <source>
        <dbReference type="Proteomes" id="UP000321933"/>
    </source>
</evidence>
<organism evidence="1 2">
    <name type="scientific">Parahaliea aestuarii</name>
    <dbReference type="NCBI Taxonomy" id="1852021"/>
    <lineage>
        <taxon>Bacteria</taxon>
        <taxon>Pseudomonadati</taxon>
        <taxon>Pseudomonadota</taxon>
        <taxon>Gammaproteobacteria</taxon>
        <taxon>Cellvibrionales</taxon>
        <taxon>Halieaceae</taxon>
        <taxon>Parahaliea</taxon>
    </lineage>
</organism>
<dbReference type="Pfam" id="PF05019">
    <property type="entry name" value="Coq4"/>
    <property type="match status" value="1"/>
</dbReference>
<dbReference type="PANTHER" id="PTHR12922:SF7">
    <property type="entry name" value="UBIQUINONE BIOSYNTHESIS PROTEIN COQ4 HOMOLOG, MITOCHONDRIAL"/>
    <property type="match status" value="1"/>
</dbReference>
<dbReference type="GO" id="GO:0006744">
    <property type="term" value="P:ubiquinone biosynthetic process"/>
    <property type="evidence" value="ECO:0007669"/>
    <property type="project" value="InterPro"/>
</dbReference>
<evidence type="ECO:0008006" key="3">
    <source>
        <dbReference type="Google" id="ProtNLM"/>
    </source>
</evidence>